<comment type="caution">
    <text evidence="9">The sequence shown here is derived from an EMBL/GenBank/DDBJ whole genome shotgun (WGS) entry which is preliminary data.</text>
</comment>
<keyword evidence="2 6" id="KW-0479">Metal-binding</keyword>
<evidence type="ECO:0000259" key="8">
    <source>
        <dbReference type="Pfam" id="PF02776"/>
    </source>
</evidence>
<keyword evidence="5 6" id="KW-0464">Manganese</keyword>
<dbReference type="GO" id="GO:0030145">
    <property type="term" value="F:manganese ion binding"/>
    <property type="evidence" value="ECO:0007669"/>
    <property type="project" value="UniProtKB-UniRule"/>
</dbReference>
<dbReference type="GO" id="GO:0030976">
    <property type="term" value="F:thiamine pyrophosphate binding"/>
    <property type="evidence" value="ECO:0007669"/>
    <property type="project" value="UniProtKB-UniRule"/>
</dbReference>
<comment type="cofactor">
    <cofactor evidence="6">
        <name>thiamine diphosphate</name>
        <dbReference type="ChEBI" id="CHEBI:58937"/>
    </cofactor>
    <text evidence="6">Binds 1 thiamine pyrophosphate per subunit.</text>
</comment>
<name>A0A6V7RBT3_9BACL</name>
<reference evidence="9 10" key="1">
    <citation type="submission" date="2020-07" db="EMBL/GenBank/DDBJ databases">
        <authorList>
            <person name="Criscuolo A."/>
        </authorList>
    </citation>
    <scope>NUCLEOTIDE SEQUENCE [LARGE SCALE GENOMIC DNA]</scope>
    <source>
        <strain evidence="9">CIP107946</strain>
    </source>
</reference>
<dbReference type="Gene3D" id="3.40.50.970">
    <property type="match status" value="2"/>
</dbReference>
<dbReference type="AlphaFoldDB" id="A0A6V7RBT3"/>
<dbReference type="PANTHER" id="PTHR42916">
    <property type="entry name" value="2-SUCCINYL-5-ENOLPYRUVYL-6-HYDROXY-3-CYCLOHEXENE-1-CARBOXYLATE SYNTHASE"/>
    <property type="match status" value="1"/>
</dbReference>
<dbReference type="GO" id="GO:0000287">
    <property type="term" value="F:magnesium ion binding"/>
    <property type="evidence" value="ECO:0007669"/>
    <property type="project" value="UniProtKB-UniRule"/>
</dbReference>
<dbReference type="GO" id="GO:0070204">
    <property type="term" value="F:2-succinyl-5-enolpyruvyl-6-hydroxy-3-cyclohexene-1-carboxylic-acid synthase activity"/>
    <property type="evidence" value="ECO:0007669"/>
    <property type="project" value="UniProtKB-UniRule"/>
</dbReference>
<organism evidence="9 10">
    <name type="scientific">Phocicoccus pinnipedialis</name>
    <dbReference type="NCBI Taxonomy" id="110845"/>
    <lineage>
        <taxon>Bacteria</taxon>
        <taxon>Bacillati</taxon>
        <taxon>Bacillota</taxon>
        <taxon>Bacilli</taxon>
        <taxon>Bacillales</taxon>
        <taxon>Salinicoccaceae</taxon>
        <taxon>Phocicoccus</taxon>
    </lineage>
</organism>
<evidence type="ECO:0000256" key="1">
    <source>
        <dbReference type="ARBA" id="ARBA00022679"/>
    </source>
</evidence>
<comment type="pathway">
    <text evidence="6">Quinol/quinone metabolism; menaquinone biosynthesis.</text>
</comment>
<protein>
    <recommendedName>
        <fullName evidence="6">2-succinyl-5-enolpyruvyl-6-hydroxy-3-cyclohexene-1-carboxylate synthase</fullName>
        <shortName evidence="6">SEPHCHC synthase</shortName>
        <ecNumber evidence="6">2.2.1.9</ecNumber>
    </recommendedName>
    <alternativeName>
        <fullName evidence="6">Menaquinone biosynthesis protein MenD</fullName>
    </alternativeName>
</protein>
<comment type="similarity">
    <text evidence="6">Belongs to the TPP enzyme family. MenD subfamily.</text>
</comment>
<dbReference type="HAMAP" id="MF_01659">
    <property type="entry name" value="MenD"/>
    <property type="match status" value="1"/>
</dbReference>
<dbReference type="InterPro" id="IPR004433">
    <property type="entry name" value="MenaQ_synth_MenD"/>
</dbReference>
<gene>
    <name evidence="6 9" type="primary">menD</name>
    <name evidence="9" type="ORF">JEOPIN946_00862</name>
</gene>
<evidence type="ECO:0000256" key="3">
    <source>
        <dbReference type="ARBA" id="ARBA00022842"/>
    </source>
</evidence>
<dbReference type="InterPro" id="IPR029061">
    <property type="entry name" value="THDP-binding"/>
</dbReference>
<evidence type="ECO:0000256" key="2">
    <source>
        <dbReference type="ARBA" id="ARBA00022723"/>
    </source>
</evidence>
<dbReference type="PIRSF" id="PIRSF004983">
    <property type="entry name" value="MenD"/>
    <property type="match status" value="1"/>
</dbReference>
<comment type="subunit">
    <text evidence="6">Homodimer.</text>
</comment>
<dbReference type="Pfam" id="PF02776">
    <property type="entry name" value="TPP_enzyme_N"/>
    <property type="match status" value="1"/>
</dbReference>
<proteinExistence type="inferred from homology"/>
<evidence type="ECO:0000256" key="5">
    <source>
        <dbReference type="ARBA" id="ARBA00023211"/>
    </source>
</evidence>
<keyword evidence="1 6" id="KW-0808">Transferase</keyword>
<feature type="domain" description="Thiamine pyrophosphate enzyme TPP-binding" evidence="7">
    <location>
        <begin position="395"/>
        <end position="523"/>
    </location>
</feature>
<comment type="cofactor">
    <cofactor evidence="6">
        <name>Mg(2+)</name>
        <dbReference type="ChEBI" id="CHEBI:18420"/>
    </cofactor>
    <cofactor evidence="6">
        <name>Mn(2+)</name>
        <dbReference type="ChEBI" id="CHEBI:29035"/>
    </cofactor>
</comment>
<keyword evidence="6" id="KW-0474">Menaquinone biosynthesis</keyword>
<dbReference type="CDD" id="cd02009">
    <property type="entry name" value="TPP_SHCHC_synthase"/>
    <property type="match status" value="1"/>
</dbReference>
<dbReference type="GO" id="GO:0009234">
    <property type="term" value="P:menaquinone biosynthetic process"/>
    <property type="evidence" value="ECO:0007669"/>
    <property type="project" value="UniProtKB-UniRule"/>
</dbReference>
<dbReference type="Pfam" id="PF02775">
    <property type="entry name" value="TPP_enzyme_C"/>
    <property type="match status" value="1"/>
</dbReference>
<dbReference type="Gene3D" id="3.40.50.1220">
    <property type="entry name" value="TPP-binding domain"/>
    <property type="match status" value="1"/>
</dbReference>
<evidence type="ECO:0000256" key="6">
    <source>
        <dbReference type="HAMAP-Rule" id="MF_01659"/>
    </source>
</evidence>
<dbReference type="RefSeq" id="WP_186077187.1">
    <property type="nucleotide sequence ID" value="NZ_CAJEWB010000010.1"/>
</dbReference>
<evidence type="ECO:0000259" key="7">
    <source>
        <dbReference type="Pfam" id="PF02775"/>
    </source>
</evidence>
<sequence>MSHTEALTEQVFTLVDELYKYGMTSMVISPGSRSTPIAIAAELHPKITTYVHPDERGAAFFALGKIKTSNSPVGVLCTSGTAAANYVPAVSEAGLSHLPLVVITSDRPYELRNVGAPQAINQTNMYENFVRYHVEFPIAEAGDVIKREVQNRVLQASMYFTGVNRGPIAINIPIREPLMPDLTRNDLFVNSKVELIENITIPKSVDEISGKVLLIIGETNECLEELSPLFNYRNVSTIMDPRQNMRVNLDNVITTHDLIFSNISNDKIKKIETEFDYIVRVGEPVTSKSTNQFLSKVKLPQILVSEFIDIKPFPVTPEKTYVGNITNLLSRLIKESEEESVLLELDKIIREFISEKIVEYDDEGRYMYEIIKKLINQQVFLSSSMPIRDFERYDVDRKLKVYANRGANGIDGVVSSAMGAATVAPTTLIIGDVAMNHDINGLLLAKLENIDITVIVFNNNGGNIFSYLPQYQEKTHFERLFGTPLDLDFKHAAELYDFEYYRVQSYKDLTDDLLNKQGRVFIEIMTDREDNLHQHQHLRKEVEFVVQSFEL</sequence>
<keyword evidence="10" id="KW-1185">Reference proteome</keyword>
<dbReference type="CDD" id="cd07037">
    <property type="entry name" value="TPP_PYR_MenD"/>
    <property type="match status" value="1"/>
</dbReference>
<feature type="domain" description="Thiamine pyrophosphate enzyme N-terminal TPP-binding" evidence="8">
    <location>
        <begin position="14"/>
        <end position="125"/>
    </location>
</feature>
<keyword evidence="4 6" id="KW-0786">Thiamine pyrophosphate</keyword>
<dbReference type="InterPro" id="IPR012001">
    <property type="entry name" value="Thiamin_PyroP_enz_TPP-bd_dom"/>
</dbReference>
<dbReference type="PANTHER" id="PTHR42916:SF1">
    <property type="entry name" value="PROTEIN PHYLLO, CHLOROPLASTIC"/>
    <property type="match status" value="1"/>
</dbReference>
<dbReference type="Proteomes" id="UP000588186">
    <property type="component" value="Unassembled WGS sequence"/>
</dbReference>
<comment type="pathway">
    <text evidence="6">Quinol/quinone metabolism; 1,4-dihydroxy-2-naphthoate biosynthesis; 1,4-dihydroxy-2-naphthoate from chorismate: step 2/7.</text>
</comment>
<dbReference type="UniPathway" id="UPA01057">
    <property type="reaction ID" value="UER00164"/>
</dbReference>
<accession>A0A6V7RBT3</accession>
<comment type="function">
    <text evidence="6">Catalyzes the thiamine diphosphate-dependent decarboxylation of 2-oxoglutarate and the subsequent addition of the resulting succinic semialdehyde-thiamine pyrophosphate anion to isochorismate to yield 2-succinyl-5-enolpyruvyl-6-hydroxy-3-cyclohexene-1-carboxylate (SEPHCHC).</text>
</comment>
<comment type="catalytic activity">
    <reaction evidence="6">
        <text>isochorismate + 2-oxoglutarate + H(+) = 5-enolpyruvoyl-6-hydroxy-2-succinyl-cyclohex-3-ene-1-carboxylate + CO2</text>
        <dbReference type="Rhea" id="RHEA:25593"/>
        <dbReference type="ChEBI" id="CHEBI:15378"/>
        <dbReference type="ChEBI" id="CHEBI:16526"/>
        <dbReference type="ChEBI" id="CHEBI:16810"/>
        <dbReference type="ChEBI" id="CHEBI:29780"/>
        <dbReference type="ChEBI" id="CHEBI:58818"/>
        <dbReference type="EC" id="2.2.1.9"/>
    </reaction>
</comment>
<dbReference type="EMBL" id="CAJEWB010000010">
    <property type="protein sequence ID" value="CAD2074917.1"/>
    <property type="molecule type" value="Genomic_DNA"/>
</dbReference>
<dbReference type="InterPro" id="IPR011766">
    <property type="entry name" value="TPP_enzyme_TPP-bd"/>
</dbReference>
<evidence type="ECO:0000256" key="4">
    <source>
        <dbReference type="ARBA" id="ARBA00023052"/>
    </source>
</evidence>
<dbReference type="UniPathway" id="UPA00079"/>
<keyword evidence="3 6" id="KW-0460">Magnesium</keyword>
<evidence type="ECO:0000313" key="9">
    <source>
        <dbReference type="EMBL" id="CAD2074917.1"/>
    </source>
</evidence>
<dbReference type="SUPFAM" id="SSF52518">
    <property type="entry name" value="Thiamin diphosphate-binding fold (THDP-binding)"/>
    <property type="match status" value="2"/>
</dbReference>
<dbReference type="NCBIfam" id="TIGR00173">
    <property type="entry name" value="menD"/>
    <property type="match status" value="1"/>
</dbReference>
<dbReference type="EC" id="2.2.1.9" evidence="6"/>
<evidence type="ECO:0000313" key="10">
    <source>
        <dbReference type="Proteomes" id="UP000588186"/>
    </source>
</evidence>